<evidence type="ECO:0000259" key="5">
    <source>
        <dbReference type="PROSITE" id="PS50089"/>
    </source>
</evidence>
<dbReference type="InterPro" id="IPR013083">
    <property type="entry name" value="Znf_RING/FYVE/PHD"/>
</dbReference>
<sequence length="85" mass="9325">MLLSALLGPAKPPVASEDDVASAPGLYKIEDVDEKLIAVAVDGNERIDIASGQRCLVCLCDFEKEEEARRLVKCGHLFHRECIDQ</sequence>
<dbReference type="PANTHER" id="PTHR14155:SF627">
    <property type="entry name" value="OS06G0192800 PROTEIN"/>
    <property type="match status" value="1"/>
</dbReference>
<proteinExistence type="predicted"/>
<comment type="caution">
    <text evidence="6">The sequence shown here is derived from an EMBL/GenBank/DDBJ whole genome shotgun (WGS) entry which is preliminary data.</text>
</comment>
<name>A0ABR0LL18_9PEZI</name>
<evidence type="ECO:0000313" key="6">
    <source>
        <dbReference type="EMBL" id="KAK5183525.1"/>
    </source>
</evidence>
<reference evidence="6 7" key="1">
    <citation type="submission" date="2023-08" db="EMBL/GenBank/DDBJ databases">
        <title>Black Yeasts Isolated from many extreme environments.</title>
        <authorList>
            <person name="Coleine C."/>
            <person name="Stajich J.E."/>
            <person name="Selbmann L."/>
        </authorList>
    </citation>
    <scope>NUCLEOTIDE SEQUENCE [LARGE SCALE GENOMIC DNA]</scope>
    <source>
        <strain evidence="6 7">CCFEE 536</strain>
    </source>
</reference>
<dbReference type="Gene3D" id="3.30.40.10">
    <property type="entry name" value="Zinc/RING finger domain, C3HC4 (zinc finger)"/>
    <property type="match status" value="1"/>
</dbReference>
<evidence type="ECO:0000256" key="4">
    <source>
        <dbReference type="PROSITE-ProRule" id="PRU00175"/>
    </source>
</evidence>
<protein>
    <recommendedName>
        <fullName evidence="5">RING-type domain-containing protein</fullName>
    </recommendedName>
</protein>
<keyword evidence="1" id="KW-0479">Metal-binding</keyword>
<dbReference type="SUPFAM" id="SSF57850">
    <property type="entry name" value="RING/U-box"/>
    <property type="match status" value="1"/>
</dbReference>
<feature type="non-terminal residue" evidence="6">
    <location>
        <position position="85"/>
    </location>
</feature>
<keyword evidence="3" id="KW-0862">Zinc</keyword>
<dbReference type="Proteomes" id="UP001357485">
    <property type="component" value="Unassembled WGS sequence"/>
</dbReference>
<dbReference type="PANTHER" id="PTHR14155">
    <property type="entry name" value="RING FINGER DOMAIN-CONTAINING"/>
    <property type="match status" value="1"/>
</dbReference>
<accession>A0ABR0LL18</accession>
<gene>
    <name evidence="6" type="ORF">LTR16_010070</name>
</gene>
<keyword evidence="2 4" id="KW-0863">Zinc-finger</keyword>
<dbReference type="EMBL" id="JAVRRA010019185">
    <property type="protein sequence ID" value="KAK5183525.1"/>
    <property type="molecule type" value="Genomic_DNA"/>
</dbReference>
<keyword evidence="7" id="KW-1185">Reference proteome</keyword>
<evidence type="ECO:0000256" key="1">
    <source>
        <dbReference type="ARBA" id="ARBA00022723"/>
    </source>
</evidence>
<dbReference type="PROSITE" id="PS50089">
    <property type="entry name" value="ZF_RING_2"/>
    <property type="match status" value="1"/>
</dbReference>
<evidence type="ECO:0000313" key="7">
    <source>
        <dbReference type="Proteomes" id="UP001357485"/>
    </source>
</evidence>
<dbReference type="InterPro" id="IPR001841">
    <property type="entry name" value="Znf_RING"/>
</dbReference>
<evidence type="ECO:0000256" key="3">
    <source>
        <dbReference type="ARBA" id="ARBA00022833"/>
    </source>
</evidence>
<feature type="domain" description="RING-type" evidence="5">
    <location>
        <begin position="55"/>
        <end position="85"/>
    </location>
</feature>
<organism evidence="6 7">
    <name type="scientific">Cryomyces antarcticus</name>
    <dbReference type="NCBI Taxonomy" id="329879"/>
    <lineage>
        <taxon>Eukaryota</taxon>
        <taxon>Fungi</taxon>
        <taxon>Dikarya</taxon>
        <taxon>Ascomycota</taxon>
        <taxon>Pezizomycotina</taxon>
        <taxon>Dothideomycetes</taxon>
        <taxon>Dothideomycetes incertae sedis</taxon>
        <taxon>Cryomyces</taxon>
    </lineage>
</organism>
<dbReference type="InterPro" id="IPR053238">
    <property type="entry name" value="RING-H2_zinc_finger"/>
</dbReference>
<evidence type="ECO:0000256" key="2">
    <source>
        <dbReference type="ARBA" id="ARBA00022771"/>
    </source>
</evidence>
<dbReference type="Pfam" id="PF13639">
    <property type="entry name" value="zf-RING_2"/>
    <property type="match status" value="1"/>
</dbReference>